<protein>
    <submittedName>
        <fullName evidence="1">Uncharacterized protein</fullName>
    </submittedName>
</protein>
<evidence type="ECO:0000313" key="2">
    <source>
        <dbReference type="Proteomes" id="UP000266644"/>
    </source>
</evidence>
<evidence type="ECO:0000313" key="1">
    <source>
        <dbReference type="EMBL" id="RHH06187.1"/>
    </source>
</evidence>
<dbReference type="EMBL" id="QRJE01000045">
    <property type="protein sequence ID" value="RHH06187.1"/>
    <property type="molecule type" value="Genomic_DNA"/>
</dbReference>
<sequence>MKDSVFSPFIFHPHLPSSTRRFRDISEYNPLIYNRKKFTFQVKISFRAFCFPLMFNRKWYTIYLSPHTWAHEPRCPG</sequence>
<gene>
    <name evidence="1" type="ORF">DW228_21725</name>
</gene>
<comment type="caution">
    <text evidence="1">The sequence shown here is derived from an EMBL/GenBank/DDBJ whole genome shotgun (WGS) entry which is preliminary data.</text>
</comment>
<dbReference type="Proteomes" id="UP000266644">
    <property type="component" value="Unassembled WGS sequence"/>
</dbReference>
<name>A0A396BRA2_BACFG</name>
<reference evidence="1 2" key="1">
    <citation type="submission" date="2018-08" db="EMBL/GenBank/DDBJ databases">
        <title>A genome reference for cultivated species of the human gut microbiota.</title>
        <authorList>
            <person name="Zou Y."/>
            <person name="Xue W."/>
            <person name="Luo G."/>
        </authorList>
    </citation>
    <scope>NUCLEOTIDE SEQUENCE [LARGE SCALE GENOMIC DNA]</scope>
    <source>
        <strain evidence="1 2">AM18-6</strain>
    </source>
</reference>
<proteinExistence type="predicted"/>
<dbReference type="AlphaFoldDB" id="A0A396BRA2"/>
<organism evidence="1 2">
    <name type="scientific">Bacteroides fragilis</name>
    <dbReference type="NCBI Taxonomy" id="817"/>
    <lineage>
        <taxon>Bacteria</taxon>
        <taxon>Pseudomonadati</taxon>
        <taxon>Bacteroidota</taxon>
        <taxon>Bacteroidia</taxon>
        <taxon>Bacteroidales</taxon>
        <taxon>Bacteroidaceae</taxon>
        <taxon>Bacteroides</taxon>
    </lineage>
</organism>
<accession>A0A396BRA2</accession>